<dbReference type="SMART" id="SM00738">
    <property type="entry name" value="NGN"/>
    <property type="match status" value="1"/>
</dbReference>
<dbReference type="SUPFAM" id="SSF82679">
    <property type="entry name" value="N-utilization substance G protein NusG, N-terminal domain"/>
    <property type="match status" value="1"/>
</dbReference>
<dbReference type="NCBIfam" id="TIGR00922">
    <property type="entry name" value="nusG"/>
    <property type="match status" value="1"/>
</dbReference>
<evidence type="ECO:0000256" key="6">
    <source>
        <dbReference type="NCBIfam" id="TIGR00922"/>
    </source>
</evidence>
<reference evidence="10 11" key="1">
    <citation type="journal article" date="2016" name="Int. J. Syst. Evol. Microbiol.">
        <title>Caldimicrobium thiodismutans sp. nov., a sulfur-disproportionating bacterium isolated from a hot spring, and emended description of the genus Caldimicrobium.</title>
        <authorList>
            <person name="Kojima H."/>
            <person name="Umezawa K."/>
            <person name="Fukui M."/>
        </authorList>
    </citation>
    <scope>NUCLEOTIDE SEQUENCE [LARGE SCALE GENOMIC DNA]</scope>
    <source>
        <strain evidence="10 11">TF1</strain>
    </source>
</reference>
<feature type="domain" description="NusG-like N-terminal" evidence="8">
    <location>
        <begin position="2"/>
        <end position="109"/>
    </location>
</feature>
<reference evidence="11" key="2">
    <citation type="journal article" date="2016" name="Int. J. Syst. Evol. Microbiol.">
        <title>Caldimicrobium thiodismutans sp. nov., a sulfur-disproportionating bacterium isolated from a hot spring.</title>
        <authorList>
            <person name="Kojima H."/>
            <person name="Umezawa K."/>
            <person name="Fukui M."/>
        </authorList>
    </citation>
    <scope>NUCLEOTIDE SEQUENCE [LARGE SCALE GENOMIC DNA]</scope>
    <source>
        <strain evidence="11">TF1</strain>
    </source>
</reference>
<dbReference type="InterPro" id="IPR006645">
    <property type="entry name" value="NGN-like_dom"/>
</dbReference>
<keyword evidence="11" id="KW-1185">Reference proteome</keyword>
<proteinExistence type="inferred from homology"/>
<dbReference type="InterPro" id="IPR014722">
    <property type="entry name" value="Rib_uL2_dom2"/>
</dbReference>
<dbReference type="Gene3D" id="2.30.30.30">
    <property type="match status" value="1"/>
</dbReference>
<dbReference type="InterPro" id="IPR008991">
    <property type="entry name" value="Translation_prot_SH3-like_sf"/>
</dbReference>
<evidence type="ECO:0000313" key="10">
    <source>
        <dbReference type="EMBL" id="BAU22525.1"/>
    </source>
</evidence>
<dbReference type="HAMAP" id="MF_00948">
    <property type="entry name" value="NusG"/>
    <property type="match status" value="1"/>
</dbReference>
<keyword evidence="3 5" id="KW-0805">Transcription regulation</keyword>
<dbReference type="AlphaFoldDB" id="A0A0U4W027"/>
<organism evidence="10 11">
    <name type="scientific">Caldimicrobium thiodismutans</name>
    <dbReference type="NCBI Taxonomy" id="1653476"/>
    <lineage>
        <taxon>Bacteria</taxon>
        <taxon>Pseudomonadati</taxon>
        <taxon>Thermodesulfobacteriota</taxon>
        <taxon>Thermodesulfobacteria</taxon>
        <taxon>Thermodesulfobacteriales</taxon>
        <taxon>Thermodesulfobacteriaceae</taxon>
        <taxon>Caldimicrobium</taxon>
    </lineage>
</organism>
<dbReference type="Gene3D" id="3.30.70.940">
    <property type="entry name" value="NusG, N-terminal domain"/>
    <property type="match status" value="1"/>
</dbReference>
<dbReference type="PATRIC" id="fig|1653476.3.peg.127"/>
<dbReference type="InterPro" id="IPR001062">
    <property type="entry name" value="Transcrpt_antiterm_NusG"/>
</dbReference>
<comment type="similarity">
    <text evidence="5 7">Belongs to the NusG family.</text>
</comment>
<evidence type="ECO:0000259" key="8">
    <source>
        <dbReference type="SMART" id="SM00738"/>
    </source>
</evidence>
<dbReference type="PROSITE" id="PS01014">
    <property type="entry name" value="NUSG"/>
    <property type="match status" value="1"/>
</dbReference>
<dbReference type="FunFam" id="2.30.30.30:FF:000002">
    <property type="entry name" value="Transcription termination/antitermination factor NusG"/>
    <property type="match status" value="1"/>
</dbReference>
<dbReference type="GO" id="GO:0005829">
    <property type="term" value="C:cytosol"/>
    <property type="evidence" value="ECO:0007669"/>
    <property type="project" value="UniProtKB-ARBA"/>
</dbReference>
<dbReference type="InterPro" id="IPR036735">
    <property type="entry name" value="NGN_dom_sf"/>
</dbReference>
<keyword evidence="4 5" id="KW-0804">Transcription</keyword>
<dbReference type="PRINTS" id="PR00338">
    <property type="entry name" value="NUSGTNSCPFCT"/>
</dbReference>
<evidence type="ECO:0000256" key="2">
    <source>
        <dbReference type="ARBA" id="ARBA00022814"/>
    </source>
</evidence>
<feature type="domain" description="KOW" evidence="9">
    <location>
        <begin position="121"/>
        <end position="148"/>
    </location>
</feature>
<name>A0A0U4W027_9BACT</name>
<evidence type="ECO:0000256" key="4">
    <source>
        <dbReference type="ARBA" id="ARBA00023163"/>
    </source>
</evidence>
<keyword evidence="1 5" id="KW-0806">Transcription termination</keyword>
<evidence type="ECO:0000313" key="11">
    <source>
        <dbReference type="Proteomes" id="UP000068196"/>
    </source>
</evidence>
<dbReference type="EMBL" id="AP014945">
    <property type="protein sequence ID" value="BAU22525.1"/>
    <property type="molecule type" value="Genomic_DNA"/>
</dbReference>
<dbReference type="SMART" id="SM00739">
    <property type="entry name" value="KOW"/>
    <property type="match status" value="1"/>
</dbReference>
<dbReference type="OrthoDB" id="9809075at2"/>
<dbReference type="InterPro" id="IPR043425">
    <property type="entry name" value="NusG-like"/>
</dbReference>
<dbReference type="SUPFAM" id="SSF50104">
    <property type="entry name" value="Translation proteins SH3-like domain"/>
    <property type="match status" value="1"/>
</dbReference>
<protein>
    <recommendedName>
        <fullName evidence="5 6">Transcription termination/antitermination protein NusG</fullName>
    </recommendedName>
</protein>
<sequence length="175" mass="20349">MAKNWYSIQVWSGKEEEVKKNLEKYLAENNLSDKVEKIFVPPPKEIEILFSPEKQEVRRYYSGYFLIYAELDEDLRSAIKSMEGVLDVVGGDKIYFFRTEEVEKLMNQLVVEEIKPKPRYQFMPGDKVKITEGPFANFIGTVEEVKPDKGKVKVLVSIFGRETPVDIDFTNLQKI</sequence>
<dbReference type="InterPro" id="IPR005824">
    <property type="entry name" value="KOW"/>
</dbReference>
<evidence type="ECO:0000256" key="3">
    <source>
        <dbReference type="ARBA" id="ARBA00023015"/>
    </source>
</evidence>
<keyword evidence="2 5" id="KW-0889">Transcription antitermination</keyword>
<evidence type="ECO:0000256" key="7">
    <source>
        <dbReference type="RuleBase" id="RU000538"/>
    </source>
</evidence>
<accession>A0A0U4W027</accession>
<dbReference type="CDD" id="cd06091">
    <property type="entry name" value="KOW_NusG"/>
    <property type="match status" value="1"/>
</dbReference>
<evidence type="ECO:0000259" key="9">
    <source>
        <dbReference type="SMART" id="SM00739"/>
    </source>
</evidence>
<dbReference type="Proteomes" id="UP000068196">
    <property type="component" value="Chromosome"/>
</dbReference>
<evidence type="ECO:0000256" key="1">
    <source>
        <dbReference type="ARBA" id="ARBA00022472"/>
    </source>
</evidence>
<dbReference type="Pfam" id="PF02357">
    <property type="entry name" value="NusG"/>
    <property type="match status" value="1"/>
</dbReference>
<dbReference type="GO" id="GO:0031564">
    <property type="term" value="P:transcription antitermination"/>
    <property type="evidence" value="ECO:0007669"/>
    <property type="project" value="UniProtKB-UniRule"/>
</dbReference>
<dbReference type="RefSeq" id="WP_068511839.1">
    <property type="nucleotide sequence ID" value="NZ_AP014945.1"/>
</dbReference>
<dbReference type="KEGG" id="cthi:THC_0123"/>
<dbReference type="PANTHER" id="PTHR30265:SF2">
    <property type="entry name" value="TRANSCRIPTION TERMINATION_ANTITERMINATION PROTEIN NUSG"/>
    <property type="match status" value="1"/>
</dbReference>
<evidence type="ECO:0000256" key="5">
    <source>
        <dbReference type="HAMAP-Rule" id="MF_00948"/>
    </source>
</evidence>
<dbReference type="GO" id="GO:0006354">
    <property type="term" value="P:DNA-templated transcription elongation"/>
    <property type="evidence" value="ECO:0007669"/>
    <property type="project" value="UniProtKB-UniRule"/>
</dbReference>
<dbReference type="PANTHER" id="PTHR30265">
    <property type="entry name" value="RHO-INTERACTING TRANSCRIPTION TERMINATION FACTOR NUSG"/>
    <property type="match status" value="1"/>
</dbReference>
<dbReference type="InterPro" id="IPR015869">
    <property type="entry name" value="Transcrpt_antiterm_NusG_bac_CS"/>
</dbReference>
<dbReference type="Pfam" id="PF00467">
    <property type="entry name" value="KOW"/>
    <property type="match status" value="1"/>
</dbReference>
<dbReference type="GO" id="GO:0032784">
    <property type="term" value="P:regulation of DNA-templated transcription elongation"/>
    <property type="evidence" value="ECO:0007669"/>
    <property type="project" value="InterPro"/>
</dbReference>
<dbReference type="GO" id="GO:0006353">
    <property type="term" value="P:DNA-templated transcription termination"/>
    <property type="evidence" value="ECO:0007669"/>
    <property type="project" value="UniProtKB-UniRule"/>
</dbReference>
<comment type="function">
    <text evidence="5 7">Participates in transcription elongation, termination and antitermination.</text>
</comment>
<gene>
    <name evidence="5" type="primary">nusG</name>
    <name evidence="10" type="ORF">THC_0123</name>
</gene>
<dbReference type="STRING" id="1653476.THC_0123"/>